<gene>
    <name evidence="1" type="ORF">PO587_30490</name>
</gene>
<dbReference type="EMBL" id="JAQOSK010000013">
    <property type="protein sequence ID" value="MDC2958777.1"/>
    <property type="molecule type" value="Genomic_DNA"/>
</dbReference>
<keyword evidence="2" id="KW-1185">Reference proteome</keyword>
<reference evidence="1 2" key="1">
    <citation type="journal article" date="2015" name="Int. J. Syst. Evol. Microbiol.">
        <title>Streptomyces gilvifuscus sp. nov., an actinomycete that produces antibacterial compounds isolated from soil.</title>
        <authorList>
            <person name="Nguyen T.M."/>
            <person name="Kim J."/>
        </authorList>
    </citation>
    <scope>NUCLEOTIDE SEQUENCE [LARGE SCALE GENOMIC DNA]</scope>
    <source>
        <strain evidence="1 2">T113</strain>
    </source>
</reference>
<proteinExistence type="predicted"/>
<evidence type="ECO:0000313" key="1">
    <source>
        <dbReference type="EMBL" id="MDC2958777.1"/>
    </source>
</evidence>
<accession>A0ABT5G1R6</accession>
<comment type="caution">
    <text evidence="1">The sequence shown here is derived from an EMBL/GenBank/DDBJ whole genome shotgun (WGS) entry which is preliminary data.</text>
</comment>
<name>A0ABT5G1R6_9ACTN</name>
<dbReference type="RefSeq" id="WP_272177428.1">
    <property type="nucleotide sequence ID" value="NZ_JAQOSK010000013.1"/>
</dbReference>
<dbReference type="Proteomes" id="UP001221328">
    <property type="component" value="Unassembled WGS sequence"/>
</dbReference>
<evidence type="ECO:0000313" key="2">
    <source>
        <dbReference type="Proteomes" id="UP001221328"/>
    </source>
</evidence>
<sequence length="160" mass="18037">MSSTTDRRMDPNAPLPRVDKNAAVKWAEEYTTYLARLTGVELDPPTARANFEACLGRNDEVAIDGRYSLFYYVNSPAPVTEHTHVVRTLRRELPQQGYEVTAYREFENAYASAVFRARDTRSSYLVTADTVGSGRTKPQRLSFAVRTPCLLPPGAEQQQF</sequence>
<organism evidence="1 2">
    <name type="scientific">Streptomyces gilvifuscus</name>
    <dbReference type="NCBI Taxonomy" id="1550617"/>
    <lineage>
        <taxon>Bacteria</taxon>
        <taxon>Bacillati</taxon>
        <taxon>Actinomycetota</taxon>
        <taxon>Actinomycetes</taxon>
        <taxon>Kitasatosporales</taxon>
        <taxon>Streptomycetaceae</taxon>
        <taxon>Streptomyces</taxon>
    </lineage>
</organism>
<protein>
    <submittedName>
        <fullName evidence="1">Uncharacterized protein</fullName>
    </submittedName>
</protein>